<dbReference type="AlphaFoldDB" id="A0A0B1RD79"/>
<dbReference type="EMBL" id="JTJJ01000012">
    <property type="protein sequence ID" value="KHJ69606.1"/>
    <property type="molecule type" value="Genomic_DNA"/>
</dbReference>
<proteinExistence type="predicted"/>
<gene>
    <name evidence="1" type="ORF">QU24_02535</name>
</gene>
<accession>A0A0B1RD79</accession>
<sequence>MDRSTYPLLSEKEFVEIARRMLAGEYNNVKGFYNDLADFLLTGGDTAETIKKLHTRVIFLNSEHHLIECILTWQSLKGISGLRQETLH</sequence>
<evidence type="ECO:0000313" key="2">
    <source>
        <dbReference type="Proteomes" id="UP000030853"/>
    </source>
</evidence>
<organism evidence="1 2">
    <name type="scientific">Pantoea rodasii</name>
    <dbReference type="NCBI Taxonomy" id="1076549"/>
    <lineage>
        <taxon>Bacteria</taxon>
        <taxon>Pseudomonadati</taxon>
        <taxon>Pseudomonadota</taxon>
        <taxon>Gammaproteobacteria</taxon>
        <taxon>Enterobacterales</taxon>
        <taxon>Erwiniaceae</taxon>
        <taxon>Pantoea</taxon>
    </lineage>
</organism>
<dbReference type="RefSeq" id="WP_039328111.1">
    <property type="nucleotide sequence ID" value="NZ_JTJJ01000012.1"/>
</dbReference>
<evidence type="ECO:0000313" key="1">
    <source>
        <dbReference type="EMBL" id="KHJ69606.1"/>
    </source>
</evidence>
<dbReference type="Proteomes" id="UP000030853">
    <property type="component" value="Unassembled WGS sequence"/>
</dbReference>
<reference evidence="1 2" key="1">
    <citation type="submission" date="2014-11" db="EMBL/GenBank/DDBJ databases">
        <title>Genome sequencing of Pantoea rodasii ND03.</title>
        <authorList>
            <person name="Muhamad Yunos N.Y."/>
            <person name="Chan K.-G."/>
        </authorList>
    </citation>
    <scope>NUCLEOTIDE SEQUENCE [LARGE SCALE GENOMIC DNA]</scope>
    <source>
        <strain evidence="1 2">ND03</strain>
    </source>
</reference>
<protein>
    <submittedName>
        <fullName evidence="1">Uncharacterized protein</fullName>
    </submittedName>
</protein>
<name>A0A0B1RD79_9GAMM</name>
<comment type="caution">
    <text evidence="1">The sequence shown here is derived from an EMBL/GenBank/DDBJ whole genome shotgun (WGS) entry which is preliminary data.</text>
</comment>